<evidence type="ECO:0000313" key="2">
    <source>
        <dbReference type="Proteomes" id="UP000793456"/>
    </source>
</evidence>
<accession>A0ACD3QU56</accession>
<name>A0ACD3QU56_LARCR</name>
<reference evidence="1" key="1">
    <citation type="submission" date="2018-11" db="EMBL/GenBank/DDBJ databases">
        <title>The sequence and de novo assembly of Larimichthys crocea genome using PacBio and Hi-C technologies.</title>
        <authorList>
            <person name="Xu P."/>
            <person name="Chen B."/>
            <person name="Zhou Z."/>
            <person name="Ke Q."/>
            <person name="Wu Y."/>
            <person name="Bai H."/>
            <person name="Pu F."/>
        </authorList>
    </citation>
    <scope>NUCLEOTIDE SEQUENCE</scope>
    <source>
        <tissue evidence="1">Muscle</tissue>
    </source>
</reference>
<sequence>MAHSMTMDFFGEVCRAGGGVVKRRRRRAENVVDSLRRRDPCYIENQAGLENITEIDLVNYRELKNLTVTSCKLRLISANAFQYNLKLQYVNLASNFLEHISWRVFHFLPLLNLVLRDNPLICSCDLHWLQQWQHNDRGDLDNQLLSCFANDQEMPLNSLVIDNCSLPEVTIISSKSKTQEGGNLTFACHVTGSPTPNVRWRTENLQSPFFLQEIIWDSTLELVLQLTNVSSYDNLHNLTCEAENQAGPGEEMVQLDIECKCLQNKNHTFESSQAQYKSSGLMEVRARAHWGYFSSAGRVDSQRKEKWTALISSKYLHYKYE</sequence>
<keyword evidence="2" id="KW-1185">Reference proteome</keyword>
<proteinExistence type="predicted"/>
<organism evidence="1 2">
    <name type="scientific">Larimichthys crocea</name>
    <name type="common">Large yellow croaker</name>
    <name type="synonym">Pseudosciaena crocea</name>
    <dbReference type="NCBI Taxonomy" id="215358"/>
    <lineage>
        <taxon>Eukaryota</taxon>
        <taxon>Metazoa</taxon>
        <taxon>Chordata</taxon>
        <taxon>Craniata</taxon>
        <taxon>Vertebrata</taxon>
        <taxon>Euteleostomi</taxon>
        <taxon>Actinopterygii</taxon>
        <taxon>Neopterygii</taxon>
        <taxon>Teleostei</taxon>
        <taxon>Neoteleostei</taxon>
        <taxon>Acanthomorphata</taxon>
        <taxon>Eupercaria</taxon>
        <taxon>Sciaenidae</taxon>
        <taxon>Larimichthys</taxon>
    </lineage>
</organism>
<protein>
    <submittedName>
        <fullName evidence="1">Uncharacterized protein</fullName>
    </submittedName>
</protein>
<gene>
    <name evidence="1" type="ORF">E3U43_019633</name>
</gene>
<comment type="caution">
    <text evidence="1">The sequence shown here is derived from an EMBL/GenBank/DDBJ whole genome shotgun (WGS) entry which is preliminary data.</text>
</comment>
<dbReference type="Proteomes" id="UP000793456">
    <property type="component" value="Chromosome XIV"/>
</dbReference>
<dbReference type="EMBL" id="CM011687">
    <property type="protein sequence ID" value="TMS10640.1"/>
    <property type="molecule type" value="Genomic_DNA"/>
</dbReference>
<evidence type="ECO:0000313" key="1">
    <source>
        <dbReference type="EMBL" id="TMS10640.1"/>
    </source>
</evidence>